<feature type="domain" description="Heterokaryon incompatibility" evidence="1">
    <location>
        <begin position="2"/>
        <end position="93"/>
    </location>
</feature>
<name>A0A6A6ZIP6_9PLEO</name>
<evidence type="ECO:0000313" key="2">
    <source>
        <dbReference type="EMBL" id="KAF2820115.1"/>
    </source>
</evidence>
<dbReference type="InterPro" id="IPR010730">
    <property type="entry name" value="HET"/>
</dbReference>
<dbReference type="EMBL" id="MU006242">
    <property type="protein sequence ID" value="KAF2820115.1"/>
    <property type="molecule type" value="Genomic_DNA"/>
</dbReference>
<feature type="non-terminal residue" evidence="2">
    <location>
        <position position="94"/>
    </location>
</feature>
<evidence type="ECO:0000313" key="3">
    <source>
        <dbReference type="Proteomes" id="UP000799424"/>
    </source>
</evidence>
<keyword evidence="3" id="KW-1185">Reference proteome</keyword>
<proteinExistence type="predicted"/>
<dbReference type="AlphaFoldDB" id="A0A6A6ZIP6"/>
<dbReference type="PANTHER" id="PTHR33112:SF12">
    <property type="entry name" value="HETEROKARYON INCOMPATIBILITY DOMAIN-CONTAINING PROTEIN"/>
    <property type="match status" value="1"/>
</dbReference>
<dbReference type="Pfam" id="PF06985">
    <property type="entry name" value="HET"/>
    <property type="match status" value="1"/>
</dbReference>
<feature type="non-terminal residue" evidence="2">
    <location>
        <position position="1"/>
    </location>
</feature>
<organism evidence="2 3">
    <name type="scientific">Ophiobolus disseminans</name>
    <dbReference type="NCBI Taxonomy" id="1469910"/>
    <lineage>
        <taxon>Eukaryota</taxon>
        <taxon>Fungi</taxon>
        <taxon>Dikarya</taxon>
        <taxon>Ascomycota</taxon>
        <taxon>Pezizomycotina</taxon>
        <taxon>Dothideomycetes</taxon>
        <taxon>Pleosporomycetidae</taxon>
        <taxon>Pleosporales</taxon>
        <taxon>Pleosporineae</taxon>
        <taxon>Phaeosphaeriaceae</taxon>
        <taxon>Ophiobolus</taxon>
    </lineage>
</organism>
<gene>
    <name evidence="2" type="ORF">CC86DRAFT_255188</name>
</gene>
<dbReference type="OrthoDB" id="2958217at2759"/>
<protein>
    <recommendedName>
        <fullName evidence="1">Heterokaryon incompatibility domain-containing protein</fullName>
    </recommendedName>
</protein>
<evidence type="ECO:0000259" key="1">
    <source>
        <dbReference type="Pfam" id="PF06985"/>
    </source>
</evidence>
<dbReference type="PANTHER" id="PTHR33112">
    <property type="entry name" value="DOMAIN PROTEIN, PUTATIVE-RELATED"/>
    <property type="match status" value="1"/>
</dbReference>
<accession>A0A6A6ZIP6</accession>
<reference evidence="2" key="1">
    <citation type="journal article" date="2020" name="Stud. Mycol.">
        <title>101 Dothideomycetes genomes: a test case for predicting lifestyles and emergence of pathogens.</title>
        <authorList>
            <person name="Haridas S."/>
            <person name="Albert R."/>
            <person name="Binder M."/>
            <person name="Bloem J."/>
            <person name="Labutti K."/>
            <person name="Salamov A."/>
            <person name="Andreopoulos B."/>
            <person name="Baker S."/>
            <person name="Barry K."/>
            <person name="Bills G."/>
            <person name="Bluhm B."/>
            <person name="Cannon C."/>
            <person name="Castanera R."/>
            <person name="Culley D."/>
            <person name="Daum C."/>
            <person name="Ezra D."/>
            <person name="Gonzalez J."/>
            <person name="Henrissat B."/>
            <person name="Kuo A."/>
            <person name="Liang C."/>
            <person name="Lipzen A."/>
            <person name="Lutzoni F."/>
            <person name="Magnuson J."/>
            <person name="Mondo S."/>
            <person name="Nolan M."/>
            <person name="Ohm R."/>
            <person name="Pangilinan J."/>
            <person name="Park H.-J."/>
            <person name="Ramirez L."/>
            <person name="Alfaro M."/>
            <person name="Sun H."/>
            <person name="Tritt A."/>
            <person name="Yoshinaga Y."/>
            <person name="Zwiers L.-H."/>
            <person name="Turgeon B."/>
            <person name="Goodwin S."/>
            <person name="Spatafora J."/>
            <person name="Crous P."/>
            <person name="Grigoriev I."/>
        </authorList>
    </citation>
    <scope>NUCLEOTIDE SEQUENCE</scope>
    <source>
        <strain evidence="2">CBS 113818</strain>
    </source>
</reference>
<sequence>RYAALSYTWGSQERLCLTQENTSMLEQPNSLGEIQGKLGATVVDSITVCTRLSIPYLWIDSICIVQDDAETKHHQIRNMDLIYSNAYLTFVAAS</sequence>
<dbReference type="Proteomes" id="UP000799424">
    <property type="component" value="Unassembled WGS sequence"/>
</dbReference>